<evidence type="ECO:0000256" key="2">
    <source>
        <dbReference type="ARBA" id="ARBA00005494"/>
    </source>
</evidence>
<evidence type="ECO:0000256" key="1">
    <source>
        <dbReference type="ARBA" id="ARBA00005217"/>
    </source>
</evidence>
<dbReference type="SMART" id="SM00729">
    <property type="entry name" value="Elp3"/>
    <property type="match status" value="1"/>
</dbReference>
<dbReference type="InterPro" id="IPR032432">
    <property type="entry name" value="Radical_SAM_C"/>
</dbReference>
<evidence type="ECO:0000256" key="14">
    <source>
        <dbReference type="PIRNR" id="PIRNR005669"/>
    </source>
</evidence>
<dbReference type="SUPFAM" id="SSF55729">
    <property type="entry name" value="Acyl-CoA N-acyltransferases (Nat)"/>
    <property type="match status" value="1"/>
</dbReference>
<dbReference type="Pfam" id="PF23613">
    <property type="entry name" value="ELP3_N"/>
    <property type="match status" value="1"/>
</dbReference>
<dbReference type="EC" id="2.3.1.-" evidence="14"/>
<evidence type="ECO:0000256" key="4">
    <source>
        <dbReference type="ARBA" id="ARBA00022555"/>
    </source>
</evidence>
<organism evidence="17 18">
    <name type="scientific">Thelohanellus kitauei</name>
    <name type="common">Myxosporean</name>
    <dbReference type="NCBI Taxonomy" id="669202"/>
    <lineage>
        <taxon>Eukaryota</taxon>
        <taxon>Metazoa</taxon>
        <taxon>Cnidaria</taxon>
        <taxon>Myxozoa</taxon>
        <taxon>Myxosporea</taxon>
        <taxon>Bivalvulida</taxon>
        <taxon>Platysporina</taxon>
        <taxon>Myxobolidae</taxon>
        <taxon>Thelohanellus</taxon>
    </lineage>
</organism>
<evidence type="ECO:0000313" key="18">
    <source>
        <dbReference type="Proteomes" id="UP000031668"/>
    </source>
</evidence>
<proteinExistence type="inferred from homology"/>
<dbReference type="CDD" id="cd01335">
    <property type="entry name" value="Radical_SAM"/>
    <property type="match status" value="1"/>
</dbReference>
<evidence type="ECO:0000256" key="5">
    <source>
        <dbReference type="ARBA" id="ARBA00022679"/>
    </source>
</evidence>
<evidence type="ECO:0000256" key="12">
    <source>
        <dbReference type="ARBA" id="ARBA00023315"/>
    </source>
</evidence>
<evidence type="ECO:0000256" key="11">
    <source>
        <dbReference type="ARBA" id="ARBA00023014"/>
    </source>
</evidence>
<dbReference type="Pfam" id="PF04055">
    <property type="entry name" value="Radical_SAM"/>
    <property type="match status" value="1"/>
</dbReference>
<evidence type="ECO:0000256" key="6">
    <source>
        <dbReference type="ARBA" id="ARBA00022691"/>
    </source>
</evidence>
<feature type="binding site" evidence="15">
    <location>
        <position position="93"/>
    </location>
    <ligand>
        <name>[4Fe-4S] cluster</name>
        <dbReference type="ChEBI" id="CHEBI:49883"/>
        <note>4Fe-4S-S-AdoMet</note>
    </ligand>
</feature>
<comment type="similarity">
    <text evidence="2 14">Belongs to the ELP3 family.</text>
</comment>
<keyword evidence="8 14" id="KW-0479">Metal-binding</keyword>
<evidence type="ECO:0000256" key="9">
    <source>
        <dbReference type="ARBA" id="ARBA00022884"/>
    </source>
</evidence>
<dbReference type="GO" id="GO:0051539">
    <property type="term" value="F:4 iron, 4 sulfur cluster binding"/>
    <property type="evidence" value="ECO:0007669"/>
    <property type="project" value="UniProtKB-KW"/>
</dbReference>
<keyword evidence="5 14" id="KW-0808">Transferase</keyword>
<reference evidence="17 18" key="1">
    <citation type="journal article" date="2014" name="Genome Biol. Evol.">
        <title>The genome of the myxosporean Thelohanellus kitauei shows adaptations to nutrient acquisition within its fish host.</title>
        <authorList>
            <person name="Yang Y."/>
            <person name="Xiong J."/>
            <person name="Zhou Z."/>
            <person name="Huo F."/>
            <person name="Miao W."/>
            <person name="Ran C."/>
            <person name="Liu Y."/>
            <person name="Zhang J."/>
            <person name="Feng J."/>
            <person name="Wang M."/>
            <person name="Wang M."/>
            <person name="Wang L."/>
            <person name="Yao B."/>
        </authorList>
    </citation>
    <scope>NUCLEOTIDE SEQUENCE [LARGE SCALE GENOMIC DNA]</scope>
    <source>
        <strain evidence="17">Wuqing</strain>
    </source>
</reference>
<dbReference type="GO" id="GO:0002926">
    <property type="term" value="P:tRNA wobble base 5-methoxycarbonylmethyl-2-thiouridinylation"/>
    <property type="evidence" value="ECO:0007669"/>
    <property type="project" value="TreeGrafter"/>
</dbReference>
<dbReference type="Pfam" id="PF16199">
    <property type="entry name" value="Radical_SAM_C"/>
    <property type="match status" value="1"/>
</dbReference>
<dbReference type="NCBIfam" id="TIGR01211">
    <property type="entry name" value="ELP3"/>
    <property type="match status" value="1"/>
</dbReference>
<dbReference type="InterPro" id="IPR007197">
    <property type="entry name" value="rSAM"/>
</dbReference>
<dbReference type="InterPro" id="IPR034687">
    <property type="entry name" value="ELP3-like"/>
</dbReference>
<comment type="function">
    <text evidence="14">Catalytic tRNA acetyltransferase subunit of the elongator complex, which is required for multiple tRNA modifications, including mcm5U (5-methoxycarbonylmethyl uridine), mcm5s2U (5-methoxycarbonylmethyl-2-thiouridine), and ncm5U (5-carbamoylmethyl uridine). In the elongator complex, acts as a tRNA uridine(34) acetyltransferase by mediating formation of carboxymethyluridine in the wobble base at position 34 in tRNAs.</text>
</comment>
<dbReference type="InterPro" id="IPR006638">
    <property type="entry name" value="Elp3/MiaA/NifB-like_rSAM"/>
</dbReference>
<dbReference type="InterPro" id="IPR058240">
    <property type="entry name" value="rSAM_sf"/>
</dbReference>
<gene>
    <name evidence="17" type="ORF">RF11_00806</name>
</gene>
<dbReference type="GO" id="GO:0005737">
    <property type="term" value="C:cytoplasm"/>
    <property type="evidence" value="ECO:0007669"/>
    <property type="project" value="TreeGrafter"/>
</dbReference>
<keyword evidence="12 14" id="KW-0012">Acyltransferase</keyword>
<dbReference type="PIRSF" id="PIRSF005669">
    <property type="entry name" value="Hist_AcTrfase_ELP3"/>
    <property type="match status" value="1"/>
</dbReference>
<dbReference type="GO" id="GO:0106261">
    <property type="term" value="F:tRNA uridine(34) acetyltransferase activity"/>
    <property type="evidence" value="ECO:0007669"/>
    <property type="project" value="UniProtKB-EC"/>
</dbReference>
<comment type="pathway">
    <text evidence="1">tRNA modification.</text>
</comment>
<evidence type="ECO:0000256" key="15">
    <source>
        <dbReference type="PIRSR" id="PIRSR005669-1"/>
    </source>
</evidence>
<sequence length="542" mass="62181">MSYPTQESRFNVISAIICELSVMIDRSLPINMNEILLSVCKKFRVQNPPRLLDIISACPSDIKNHLVKVVQRQPVRTKSGIAVVAVMARPHRCPHIYYTGHICVYCPGGPDSDFAYSSQAYTGYEPTSKLAISRRYDPYLQVRTKLSILEASGHNTDKIELIILGGTFMSLEAQYRERFIIDLHDALSGRRSLNLEEAIIYADHSSTHRCIGLTIETRPDYCQVTHLRHLLAYGCTRIEIGIQSIYEDVALETNRGHTVEAACQTLQMAKDHGFKITAHMMPDLPNVGLERDIYQFEEFFTNPAFRSDGLKIYPTLVIRGTGIYELWKTKRYQNYTAAELIDLISYVLSAVPPWVRVFRVQREIPMPLISACGLARSDLRMLVEKRMESLGLRCRDVRAREVGMKYLAENIALTNIELVRRDYYANGGWETFISFEDLERDILVGLLRLRKCLRNPLTADAYWSIVRELHVYGQTVGISERDAQRYQHRGYGELLIEEAERIAYHEHGSFQIGVISGVGVRNYYRRLGYWLKGLYMIKDLDS</sequence>
<feature type="binding site" evidence="15">
    <location>
        <position position="103"/>
    </location>
    <ligand>
        <name>[4Fe-4S] cluster</name>
        <dbReference type="ChEBI" id="CHEBI:49883"/>
        <note>4Fe-4S-S-AdoMet</note>
    </ligand>
</feature>
<evidence type="ECO:0000313" key="17">
    <source>
        <dbReference type="EMBL" id="KII63838.1"/>
    </source>
</evidence>
<comment type="caution">
    <text evidence="17">The sequence shown here is derived from an EMBL/GenBank/DDBJ whole genome shotgun (WGS) entry which is preliminary data.</text>
</comment>
<dbReference type="InterPro" id="IPR056591">
    <property type="entry name" value="ELP3-like_N"/>
</dbReference>
<feature type="domain" description="Elp3/MiaA/NifB-like radical SAM core" evidence="16">
    <location>
        <begin position="83"/>
        <end position="346"/>
    </location>
</feature>
<dbReference type="OrthoDB" id="10265243at2759"/>
<protein>
    <recommendedName>
        <fullName evidence="14">Elongator complex protein 3</fullName>
        <ecNumber evidence="14">2.3.1.-</ecNumber>
    </recommendedName>
</protein>
<dbReference type="InterPro" id="IPR039661">
    <property type="entry name" value="ELP3"/>
</dbReference>
<keyword evidence="9" id="KW-0694">RNA-binding</keyword>
<keyword evidence="10 15" id="KW-0408">Iron</keyword>
<dbReference type="SFLD" id="SFLDS00029">
    <property type="entry name" value="Radical_SAM"/>
    <property type="match status" value="1"/>
</dbReference>
<keyword evidence="11 14" id="KW-0411">Iron-sulfur</keyword>
<dbReference type="GO" id="GO:0046872">
    <property type="term" value="F:metal ion binding"/>
    <property type="evidence" value="ECO:0007669"/>
    <property type="project" value="UniProtKB-KW"/>
</dbReference>
<evidence type="ECO:0000256" key="7">
    <source>
        <dbReference type="ARBA" id="ARBA00022694"/>
    </source>
</evidence>
<dbReference type="Gene3D" id="3.40.630.30">
    <property type="match status" value="1"/>
</dbReference>
<dbReference type="InterPro" id="IPR016181">
    <property type="entry name" value="Acyl_CoA_acyltransferase"/>
</dbReference>
<comment type="catalytic activity">
    <reaction evidence="13">
        <text>uridine(34) in tRNA + acetyl-CoA + S-adenosyl-L-methionine + H2O = 5-(carboxymethyl)uridine(34) in tRNA + 5'-deoxyadenosine + L-methionine + CoA + 2 H(+)</text>
        <dbReference type="Rhea" id="RHEA:61020"/>
        <dbReference type="Rhea" id="RHEA-COMP:10407"/>
        <dbReference type="Rhea" id="RHEA-COMP:11727"/>
        <dbReference type="ChEBI" id="CHEBI:15377"/>
        <dbReference type="ChEBI" id="CHEBI:15378"/>
        <dbReference type="ChEBI" id="CHEBI:17319"/>
        <dbReference type="ChEBI" id="CHEBI:57287"/>
        <dbReference type="ChEBI" id="CHEBI:57288"/>
        <dbReference type="ChEBI" id="CHEBI:57844"/>
        <dbReference type="ChEBI" id="CHEBI:59789"/>
        <dbReference type="ChEBI" id="CHEBI:65315"/>
        <dbReference type="ChEBI" id="CHEBI:74882"/>
        <dbReference type="EC" id="2.3.1.311"/>
    </reaction>
    <physiologicalReaction direction="left-to-right" evidence="13">
        <dbReference type="Rhea" id="RHEA:61021"/>
    </physiologicalReaction>
</comment>
<evidence type="ECO:0000256" key="3">
    <source>
        <dbReference type="ARBA" id="ARBA00022485"/>
    </source>
</evidence>
<accession>A0A0C2IEV2</accession>
<comment type="cofactor">
    <cofactor evidence="14 15">
        <name>[4Fe-4S] cluster</name>
        <dbReference type="ChEBI" id="CHEBI:49883"/>
    </cofactor>
    <text evidence="14 15">Binds 1 [4Fe-4S] cluster. The cluster is coordinated with 3 cysteines and an exchangeable S-adenosyl-L-methionine.</text>
</comment>
<dbReference type="SFLD" id="SFLDF00344">
    <property type="entry name" value="ELP3-like"/>
    <property type="match status" value="1"/>
</dbReference>
<dbReference type="GO" id="GO:0000049">
    <property type="term" value="F:tRNA binding"/>
    <property type="evidence" value="ECO:0007669"/>
    <property type="project" value="UniProtKB-KW"/>
</dbReference>
<dbReference type="SFLD" id="SFLDG01086">
    <property type="entry name" value="elongater_protein-like"/>
    <property type="match status" value="1"/>
</dbReference>
<dbReference type="SUPFAM" id="SSF102114">
    <property type="entry name" value="Radical SAM enzymes"/>
    <property type="match status" value="1"/>
</dbReference>
<evidence type="ECO:0000256" key="13">
    <source>
        <dbReference type="ARBA" id="ARBA00047372"/>
    </source>
</evidence>
<dbReference type="GO" id="GO:0033588">
    <property type="term" value="C:elongator holoenzyme complex"/>
    <property type="evidence" value="ECO:0007669"/>
    <property type="project" value="TreeGrafter"/>
</dbReference>
<evidence type="ECO:0000256" key="8">
    <source>
        <dbReference type="ARBA" id="ARBA00022723"/>
    </source>
</evidence>
<evidence type="ECO:0000259" key="16">
    <source>
        <dbReference type="SMART" id="SM00729"/>
    </source>
</evidence>
<keyword evidence="6 14" id="KW-0949">S-adenosyl-L-methionine</keyword>
<dbReference type="AlphaFoldDB" id="A0A0C2IEV2"/>
<dbReference type="PANTHER" id="PTHR11135:SF0">
    <property type="entry name" value="ELONGATOR COMPLEX PROTEIN 3"/>
    <property type="match status" value="1"/>
</dbReference>
<dbReference type="UniPathway" id="UPA00988"/>
<keyword evidence="7 14" id="KW-0819">tRNA processing</keyword>
<feature type="binding site" evidence="15">
    <location>
        <position position="106"/>
    </location>
    <ligand>
        <name>[4Fe-4S] cluster</name>
        <dbReference type="ChEBI" id="CHEBI:49883"/>
        <note>4Fe-4S-S-AdoMet</note>
    </ligand>
</feature>
<dbReference type="PANTHER" id="PTHR11135">
    <property type="entry name" value="HISTONE ACETYLTRANSFERASE-RELATED"/>
    <property type="match status" value="1"/>
</dbReference>
<keyword evidence="4 14" id="KW-0820">tRNA-binding</keyword>
<name>A0A0C2IEV2_THEKT</name>
<keyword evidence="3" id="KW-0004">4Fe-4S</keyword>
<dbReference type="EMBL" id="JWZT01004569">
    <property type="protein sequence ID" value="KII63838.1"/>
    <property type="molecule type" value="Genomic_DNA"/>
</dbReference>
<keyword evidence="18" id="KW-1185">Reference proteome</keyword>
<dbReference type="GO" id="GO:0005634">
    <property type="term" value="C:nucleus"/>
    <property type="evidence" value="ECO:0007669"/>
    <property type="project" value="TreeGrafter"/>
</dbReference>
<dbReference type="Proteomes" id="UP000031668">
    <property type="component" value="Unassembled WGS sequence"/>
</dbReference>
<evidence type="ECO:0000256" key="10">
    <source>
        <dbReference type="ARBA" id="ARBA00023004"/>
    </source>
</evidence>